<dbReference type="SUPFAM" id="SSF46894">
    <property type="entry name" value="C-terminal effector domain of the bipartite response regulators"/>
    <property type="match status" value="1"/>
</dbReference>
<dbReference type="SUPFAM" id="SSF52540">
    <property type="entry name" value="P-loop containing nucleoside triphosphate hydrolases"/>
    <property type="match status" value="1"/>
</dbReference>
<proteinExistence type="predicted"/>
<dbReference type="InterPro" id="IPR016032">
    <property type="entry name" value="Sig_transdc_resp-reg_C-effctor"/>
</dbReference>
<dbReference type="GO" id="GO:0006355">
    <property type="term" value="P:regulation of DNA-templated transcription"/>
    <property type="evidence" value="ECO:0007669"/>
    <property type="project" value="InterPro"/>
</dbReference>
<feature type="domain" description="HTH luxR-type" evidence="4">
    <location>
        <begin position="707"/>
        <end position="772"/>
    </location>
</feature>
<evidence type="ECO:0000256" key="3">
    <source>
        <dbReference type="ARBA" id="ARBA00023163"/>
    </source>
</evidence>
<dbReference type="InterPro" id="IPR036388">
    <property type="entry name" value="WH-like_DNA-bd_sf"/>
</dbReference>
<dbReference type="GO" id="GO:0003677">
    <property type="term" value="F:DNA binding"/>
    <property type="evidence" value="ECO:0007669"/>
    <property type="project" value="UniProtKB-KW"/>
</dbReference>
<dbReference type="CDD" id="cd06170">
    <property type="entry name" value="LuxR_C_like"/>
    <property type="match status" value="1"/>
</dbReference>
<gene>
    <name evidence="5" type="ORF">DXA38_12815</name>
</gene>
<dbReference type="Pfam" id="PF00196">
    <property type="entry name" value="GerE"/>
    <property type="match status" value="1"/>
</dbReference>
<comment type="caution">
    <text evidence="5">The sequence shown here is derived from an EMBL/GenBank/DDBJ whole genome shotgun (WGS) entry which is preliminary data.</text>
</comment>
<dbReference type="Gene3D" id="1.10.10.10">
    <property type="entry name" value="Winged helix-like DNA-binding domain superfamily/Winged helix DNA-binding domain"/>
    <property type="match status" value="1"/>
</dbReference>
<evidence type="ECO:0000256" key="2">
    <source>
        <dbReference type="ARBA" id="ARBA00023125"/>
    </source>
</evidence>
<sequence length="773" mass="90668">MLKSITSFCIIKNGDKMKYMRKVILQEKLRQIRHCPVTCFYAPRGSGKTKQIKGYLKANRVRRKWIDLLQYPLYDEEKVAELKELCRQLDPNVILILEHYTQAYKAIVQELVTEKRQLVLLISDEMQDSFHKNWNYIDLHDISLSKQELSAVCEENEIKLTQSDLELIYNATFGWIPAVEAYLNYYQHHQEIMETEHLYAVVKNIYQHISKRLKKLLPVLSLCNSFTRELCLDMVASASIIKELDKLAEHGWLIRKTINQQYEVADALRYFLKQKLQDQQADIRQLHITFAKWFEQHHQIIAALYHYDQAMEYEEVLRILEDRRSVTYVDVSSRLLSKIYAHIPKDALRESPYAYLRVINDTLTSLNVRLGLEMLEDYEQRIPSYTVPQDRLNGELQLIYGYTHINNIYKMNACFKKAHAYFHGEISRISNYGMNVTLGSPHTMHIYHRAPGDLDHLVSYIKEELQYYLDITGNLNAGFIEQAKAEQYLETGSFGQAIQKAWEAYYVAQTHQQESIMICSLFTILRAASMTHDAETVQMVKKQLLQMLEHNENIYQKSAIHSALGYHDAINRNTEEAEFHLRRMEDCTIVDTNYITYIVKGIVLLYQNEYEKLKSIAAIMMSFYQHEPHVFGEIYAHIFEAICYYKQNKIEIAKQKFQKAVDMSRPDVIVLPFLELYGGIEPLMIAIQKDEHIQTILQRYKKTDHGLTTYKQILTQKELEVARLLAKGYARKDIACMLHVSEETINTHAKRTFSKLKIHSKSDLLDLYVNDKI</sequence>
<evidence type="ECO:0000313" key="6">
    <source>
        <dbReference type="Proteomes" id="UP000260025"/>
    </source>
</evidence>
<keyword evidence="2" id="KW-0238">DNA-binding</keyword>
<protein>
    <recommendedName>
        <fullName evidence="4">HTH luxR-type domain-containing protein</fullName>
    </recommendedName>
</protein>
<keyword evidence="1" id="KW-0805">Transcription regulation</keyword>
<dbReference type="SMART" id="SM00421">
    <property type="entry name" value="HTH_LUXR"/>
    <property type="match status" value="1"/>
</dbReference>
<evidence type="ECO:0000259" key="4">
    <source>
        <dbReference type="PROSITE" id="PS50043"/>
    </source>
</evidence>
<dbReference type="EMBL" id="QVEV01000018">
    <property type="protein sequence ID" value="RGC14756.1"/>
    <property type="molecule type" value="Genomic_DNA"/>
</dbReference>
<keyword evidence="3" id="KW-0804">Transcription</keyword>
<evidence type="ECO:0000313" key="5">
    <source>
        <dbReference type="EMBL" id="RGC14756.1"/>
    </source>
</evidence>
<dbReference type="PANTHER" id="PTHR44688:SF16">
    <property type="entry name" value="DNA-BINDING TRANSCRIPTIONAL ACTIVATOR DEVR_DOSR"/>
    <property type="match status" value="1"/>
</dbReference>
<evidence type="ECO:0000256" key="1">
    <source>
        <dbReference type="ARBA" id="ARBA00023015"/>
    </source>
</evidence>
<dbReference type="PRINTS" id="PR00038">
    <property type="entry name" value="HTHLUXR"/>
</dbReference>
<reference evidence="5 6" key="1">
    <citation type="submission" date="2018-08" db="EMBL/GenBank/DDBJ databases">
        <title>A genome reference for cultivated species of the human gut microbiota.</title>
        <authorList>
            <person name="Zou Y."/>
            <person name="Xue W."/>
            <person name="Luo G."/>
        </authorList>
    </citation>
    <scope>NUCLEOTIDE SEQUENCE [LARGE SCALE GENOMIC DNA]</scope>
    <source>
        <strain evidence="5 6">OF01-2LB</strain>
    </source>
</reference>
<dbReference type="PANTHER" id="PTHR44688">
    <property type="entry name" value="DNA-BINDING TRANSCRIPTIONAL ACTIVATOR DEVR_DOSR"/>
    <property type="match status" value="1"/>
</dbReference>
<dbReference type="InterPro" id="IPR027417">
    <property type="entry name" value="P-loop_NTPase"/>
</dbReference>
<organism evidence="5 6">
    <name type="scientific">Clostridium innocuum</name>
    <dbReference type="NCBI Taxonomy" id="1522"/>
    <lineage>
        <taxon>Bacteria</taxon>
        <taxon>Bacillati</taxon>
        <taxon>Bacillota</taxon>
        <taxon>Clostridia</taxon>
        <taxon>Eubacteriales</taxon>
        <taxon>Clostridiaceae</taxon>
        <taxon>Clostridium</taxon>
    </lineage>
</organism>
<dbReference type="Proteomes" id="UP000260025">
    <property type="component" value="Unassembled WGS sequence"/>
</dbReference>
<dbReference type="OrthoDB" id="1137593at2"/>
<name>A0A3E2VUJ9_CLOIN</name>
<dbReference type="AlphaFoldDB" id="A0A3E2VUJ9"/>
<dbReference type="InterPro" id="IPR000792">
    <property type="entry name" value="Tscrpt_reg_LuxR_C"/>
</dbReference>
<accession>A0A3E2VUJ9</accession>
<dbReference type="PROSITE" id="PS50043">
    <property type="entry name" value="HTH_LUXR_2"/>
    <property type="match status" value="1"/>
</dbReference>